<dbReference type="InterPro" id="IPR048748">
    <property type="entry name" value="SLS1_KH2"/>
</dbReference>
<dbReference type="InterPro" id="IPR032741">
    <property type="entry name" value="Sls1_KH-1"/>
</dbReference>
<dbReference type="VEuPathDB" id="FungiDB:B1J91_M04455g"/>
<name>A0A0W0CY21_CANGB</name>
<dbReference type="VEuPathDB" id="FungiDB:GW608_M04367"/>
<dbReference type="Pfam" id="PF20776">
    <property type="entry name" value="SLS1_N"/>
    <property type="match status" value="1"/>
</dbReference>
<protein>
    <submittedName>
        <fullName evidence="5">Sigma-like sequence protein 1, mitochondrial</fullName>
    </submittedName>
</protein>
<dbReference type="InterPro" id="IPR048400">
    <property type="entry name" value="SLS1_N"/>
</dbReference>
<organism evidence="5 6">
    <name type="scientific">Candida glabrata</name>
    <name type="common">Yeast</name>
    <name type="synonym">Torulopsis glabrata</name>
    <dbReference type="NCBI Taxonomy" id="5478"/>
    <lineage>
        <taxon>Eukaryota</taxon>
        <taxon>Fungi</taxon>
        <taxon>Dikarya</taxon>
        <taxon>Ascomycota</taxon>
        <taxon>Saccharomycotina</taxon>
        <taxon>Saccharomycetes</taxon>
        <taxon>Saccharomycetales</taxon>
        <taxon>Saccharomycetaceae</taxon>
        <taxon>Nakaseomyces</taxon>
    </lineage>
</organism>
<dbReference type="VEuPathDB" id="FungiDB:CAGL0M04455g"/>
<evidence type="ECO:0000259" key="4">
    <source>
        <dbReference type="Pfam" id="PF20778"/>
    </source>
</evidence>
<sequence length="711" mass="82142">MLRALPLLRKRILPAFRTRIRLYSDDSLKEKLLSTRGKKKMPEKQKIVVLNPGQVTSFKKRRRGPVTDHANTHTTTDSLITRHNRPISAPRTKLSILEGVDLGISTNGSKEEDKEKLTDTVLEEIDQKRRKLMVFRSTVSEEQAVKAIGYQKPVKPIMSQKRYEQLENLLKSAYTVNQLRAYSKKMFGPSLFKKSKAFIIKKIMNEYWQCQVDENINEKDDLIIERELDIKTRDTYLLLLTDNGKILHNLARIGAILAVAPEENKIIIRASANVIRYVEISLNRILENVKTEIVPIEKLIRDHSIDGKLDGDMNVEQIIDLVQKQASVYIDLISDSSEEKQYNISAFGKKRIDTAKLYLTWASKYTPHVQEEYITTGDKCMKEKCKEYPYTDMDSFNWLDKNKLWYRLQLPENKLLGKTDKLEYPPTIEMLDVKRIYDFLTDKKISLKQKLLPVKGTRQHVISVTMGQLLKAGNSMIRTFLPRIPTISNFLMDLPYFEETYEGNLSVLGENDDYYVQLKFKPDLSSIPPGIKSYPPNMELWFELDDRDNAIKASMDCIFSVSEKAVMLEAPQHPFDFKIVSDAVVSLNPSLENDDPGQWLEGQDELKHYVDQAKLDFGQGNKMLLGNSVCVNIPTEEEGTVQVRYDFVNTYRHRITRLKFRDRFLVQYSNINGGARGGQTNRIDLICDDNPDYNDFSNFIQQSLEFGKKKI</sequence>
<dbReference type="VEuPathDB" id="FungiDB:GVI51_M04367"/>
<evidence type="ECO:0000313" key="5">
    <source>
        <dbReference type="EMBL" id="KTB07973.1"/>
    </source>
</evidence>
<dbReference type="Pfam" id="PF14611">
    <property type="entry name" value="KH_SLS1_1"/>
    <property type="match status" value="1"/>
</dbReference>
<feature type="domain" description="SLS1 N-terminal" evidence="2">
    <location>
        <begin position="137"/>
        <end position="213"/>
    </location>
</feature>
<evidence type="ECO:0000259" key="3">
    <source>
        <dbReference type="Pfam" id="PF20777"/>
    </source>
</evidence>
<accession>A0A0W0CY21</accession>
<evidence type="ECO:0000313" key="6">
    <source>
        <dbReference type="Proteomes" id="UP000054886"/>
    </source>
</evidence>
<proteinExistence type="predicted"/>
<dbReference type="Pfam" id="PF20777">
    <property type="entry name" value="KH_SLS1_2"/>
    <property type="match status" value="1"/>
</dbReference>
<dbReference type="Proteomes" id="UP000054886">
    <property type="component" value="Unassembled WGS sequence"/>
</dbReference>
<dbReference type="EMBL" id="LLZZ01000106">
    <property type="protein sequence ID" value="KTB07973.1"/>
    <property type="molecule type" value="Genomic_DNA"/>
</dbReference>
<feature type="domain" description="SLS1 C-terminal" evidence="4">
    <location>
        <begin position="394"/>
        <end position="706"/>
    </location>
</feature>
<dbReference type="VEuPathDB" id="FungiDB:GWK60_M04367"/>
<comment type="caution">
    <text evidence="5">The sequence shown here is derived from an EMBL/GenBank/DDBJ whole genome shotgun (WGS) entry which is preliminary data.</text>
</comment>
<dbReference type="InterPro" id="IPR048401">
    <property type="entry name" value="SLS1_C"/>
</dbReference>
<feature type="domain" description="SLS1 first KH" evidence="1">
    <location>
        <begin position="221"/>
        <end position="289"/>
    </location>
</feature>
<gene>
    <name evidence="5" type="ORF">AO440_004049</name>
</gene>
<dbReference type="AlphaFoldDB" id="A0A0W0CY21"/>
<dbReference type="Pfam" id="PF20778">
    <property type="entry name" value="SLS1_C"/>
    <property type="match status" value="1"/>
</dbReference>
<dbReference type="GO" id="GO:0005743">
    <property type="term" value="C:mitochondrial inner membrane"/>
    <property type="evidence" value="ECO:0007669"/>
    <property type="project" value="InterPro"/>
</dbReference>
<evidence type="ECO:0000259" key="1">
    <source>
        <dbReference type="Pfam" id="PF14611"/>
    </source>
</evidence>
<evidence type="ECO:0000259" key="2">
    <source>
        <dbReference type="Pfam" id="PF20776"/>
    </source>
</evidence>
<reference evidence="5 6" key="1">
    <citation type="submission" date="2015-10" db="EMBL/GenBank/DDBJ databases">
        <title>Draft genomes sequences of Candida glabrata isolates 1A, 1B, 2A, 2B, 3A and 3B.</title>
        <authorList>
            <person name="Haavelsrud O.E."/>
            <person name="Gaustad P."/>
        </authorList>
    </citation>
    <scope>NUCLEOTIDE SEQUENCE [LARGE SCALE GENOMIC DNA]</scope>
    <source>
        <strain evidence="5">910700640</strain>
    </source>
</reference>
<feature type="domain" description="SLS1 second KH" evidence="3">
    <location>
        <begin position="300"/>
        <end position="362"/>
    </location>
</feature>